<dbReference type="Pfam" id="PF14410">
    <property type="entry name" value="GH-E"/>
    <property type="match status" value="1"/>
</dbReference>
<dbReference type="AlphaFoldDB" id="A0A2M9B7V0"/>
<protein>
    <submittedName>
        <fullName evidence="2">HNH/ENDO VII superfamily nuclease</fullName>
    </submittedName>
</protein>
<organism evidence="2 3">
    <name type="scientific">Mumia flava</name>
    <dbReference type="NCBI Taxonomy" id="1348852"/>
    <lineage>
        <taxon>Bacteria</taxon>
        <taxon>Bacillati</taxon>
        <taxon>Actinomycetota</taxon>
        <taxon>Actinomycetes</taxon>
        <taxon>Propionibacteriales</taxon>
        <taxon>Nocardioidaceae</taxon>
        <taxon>Mumia</taxon>
    </lineage>
</organism>
<dbReference type="Proteomes" id="UP000230842">
    <property type="component" value="Unassembled WGS sequence"/>
</dbReference>
<comment type="caution">
    <text evidence="2">The sequence shown here is derived from an EMBL/GenBank/DDBJ whole genome shotgun (WGS) entry which is preliminary data.</text>
</comment>
<evidence type="ECO:0000313" key="2">
    <source>
        <dbReference type="EMBL" id="PJJ54036.1"/>
    </source>
</evidence>
<feature type="domain" description="Toxin YqcG C-terminal" evidence="1">
    <location>
        <begin position="436"/>
        <end position="505"/>
    </location>
</feature>
<sequence length="511" mass="54457">MAANRGQADFAYYFTSETTPRALGDALSTAAGESDDTPLREDVDAHAYALTLADLAGTLGLATFGTGDRALAAAWTDDFITATTTPEELYGDESDGADVSEQVRSNQDVANKQNLLLLLSRGYWSTEFLQAVTDAYWLYDLDQGDDAWSGTSLEDAKYAPAPSGQYLTDGILALTAALTANAEASAWAFTDFQPGTEEIDGSNYAIGRFTHYLMFEHRFPGSSDGEGAGRTATLTALSSAIEATDGAADADDTSTSASRASAGPVHDVLVLQNLAKDLSEENGCSWNPLDYWHCAVAVAESVWRWIQDWGHLTLDILAGATFAPPPFTAVGVAAAVTNATWYAIDGDYVAAGLSLAAAVPGLAFTKIATGVKAGVTAEKAAAEADDIAEVATTIRAAVGPENTMAKVVTADSLRVRPNVWATTKSQVRAEAKKTAEGDFIDPNTGKVIPSYGKFDYGHKPGYEWRCTKMKALSLGWTQQELNNYFNDPSHYQIEDRASNRSHLYESDTCAA</sequence>
<evidence type="ECO:0000313" key="3">
    <source>
        <dbReference type="Proteomes" id="UP000230842"/>
    </source>
</evidence>
<keyword evidence="3" id="KW-1185">Reference proteome</keyword>
<gene>
    <name evidence="2" type="ORF">CLV56_3539</name>
</gene>
<accession>A0A2M9B7V0</accession>
<proteinExistence type="predicted"/>
<evidence type="ECO:0000259" key="1">
    <source>
        <dbReference type="Pfam" id="PF14410"/>
    </source>
</evidence>
<dbReference type="CDD" id="cd20745">
    <property type="entry name" value="FIX_RhsA_AHH_HNH-like"/>
    <property type="match status" value="1"/>
</dbReference>
<reference evidence="2 3" key="1">
    <citation type="submission" date="2017-11" db="EMBL/GenBank/DDBJ databases">
        <title>Genomic Encyclopedia of Archaeal and Bacterial Type Strains, Phase II (KMG-II): From Individual Species to Whole Genera.</title>
        <authorList>
            <person name="Goeker M."/>
        </authorList>
    </citation>
    <scope>NUCLEOTIDE SEQUENCE [LARGE SCALE GENOMIC DNA]</scope>
    <source>
        <strain evidence="2 3">DSM 27763</strain>
    </source>
</reference>
<name>A0A2M9B7V0_9ACTN</name>
<dbReference type="EMBL" id="PGEZ01000002">
    <property type="protein sequence ID" value="PJJ54036.1"/>
    <property type="molecule type" value="Genomic_DNA"/>
</dbReference>
<dbReference type="InterPro" id="IPR026835">
    <property type="entry name" value="YqcG_C"/>
</dbReference>